<dbReference type="GO" id="GO:0006887">
    <property type="term" value="P:exocytosis"/>
    <property type="evidence" value="ECO:0007669"/>
    <property type="project" value="UniProtKB-KW"/>
</dbReference>
<dbReference type="AlphaFoldDB" id="A0A835B632"/>
<proteinExistence type="inferred from homology"/>
<evidence type="ECO:0000313" key="5">
    <source>
        <dbReference type="EMBL" id="KAF8686870.1"/>
    </source>
</evidence>
<comment type="caution">
    <text evidence="5">The sequence shown here is derived from an EMBL/GenBank/DDBJ whole genome shotgun (WGS) entry which is preliminary data.</text>
</comment>
<keyword evidence="3" id="KW-0653">Protein transport</keyword>
<organism evidence="5 6">
    <name type="scientific">Digitaria exilis</name>
    <dbReference type="NCBI Taxonomy" id="1010633"/>
    <lineage>
        <taxon>Eukaryota</taxon>
        <taxon>Viridiplantae</taxon>
        <taxon>Streptophyta</taxon>
        <taxon>Embryophyta</taxon>
        <taxon>Tracheophyta</taxon>
        <taxon>Spermatophyta</taxon>
        <taxon>Magnoliopsida</taxon>
        <taxon>Liliopsida</taxon>
        <taxon>Poales</taxon>
        <taxon>Poaceae</taxon>
        <taxon>PACMAD clade</taxon>
        <taxon>Panicoideae</taxon>
        <taxon>Panicodae</taxon>
        <taxon>Paniceae</taxon>
        <taxon>Anthephorinae</taxon>
        <taxon>Digitaria</taxon>
    </lineage>
</organism>
<evidence type="ECO:0000256" key="3">
    <source>
        <dbReference type="RuleBase" id="RU365026"/>
    </source>
</evidence>
<evidence type="ECO:0000256" key="1">
    <source>
        <dbReference type="ARBA" id="ARBA00006756"/>
    </source>
</evidence>
<dbReference type="GO" id="GO:0005546">
    <property type="term" value="F:phosphatidylinositol-4,5-bisphosphate binding"/>
    <property type="evidence" value="ECO:0007669"/>
    <property type="project" value="InterPro"/>
</dbReference>
<dbReference type="GO" id="GO:0015031">
    <property type="term" value="P:protein transport"/>
    <property type="evidence" value="ECO:0007669"/>
    <property type="project" value="UniProtKB-KW"/>
</dbReference>
<reference evidence="5" key="1">
    <citation type="submission" date="2020-07" db="EMBL/GenBank/DDBJ databases">
        <title>Genome sequence and genetic diversity analysis of an under-domesticated orphan crop, white fonio (Digitaria exilis).</title>
        <authorList>
            <person name="Bennetzen J.L."/>
            <person name="Chen S."/>
            <person name="Ma X."/>
            <person name="Wang X."/>
            <person name="Yssel A.E.J."/>
            <person name="Chaluvadi S.R."/>
            <person name="Johnson M."/>
            <person name="Gangashetty P."/>
            <person name="Hamidou F."/>
            <person name="Sanogo M.D."/>
            <person name="Zwaenepoel A."/>
            <person name="Wallace J."/>
            <person name="Van De Peer Y."/>
            <person name="Van Deynze A."/>
        </authorList>
    </citation>
    <scope>NUCLEOTIDE SEQUENCE</scope>
    <source>
        <tissue evidence="5">Leaves</tissue>
    </source>
</reference>
<keyword evidence="6" id="KW-1185">Reference proteome</keyword>
<dbReference type="PANTHER" id="PTHR12542:SF137">
    <property type="entry name" value="EXOCYST SUBUNIT EXO70 FAMILY PROTEIN"/>
    <property type="match status" value="1"/>
</dbReference>
<dbReference type="InterPro" id="IPR016159">
    <property type="entry name" value="Cullin_repeat-like_dom_sf"/>
</dbReference>
<sequence length="471" mass="53016">MSSGYLELDMDLERAKVLKKEEHIKHIKSLVREFSVGGGDVRVPERWLIELGIGWVLHLPLADAASAVQTYDALMTWIRALAQVVEIIGYTEPLFPEQAVNQLSNIFEEEEQVLGQLQFAKFFQEAMFKMLPFVDWIVSEALVASNGMEPPYENLSTLLGVHGALSKALPQIQLASSLPQIQLASSLLLSAEVVRIQHDAVGLLVAKEAKVVGAIWSTMKEIRNRILAPMEDNGDDSSRTATLEGSSDIHKATRSLISYIELLRTNYSSLAPIVSVNYQSHNAAVPPLDSMIIGIASCLEEKLAEETGSFPDRSLKFLFLFNNSYLISQKVDPLWSVIEFNPVTANNESFLSFIKAHQEATIRKVQSYMESYLQASWVPVLSCLFNNPTPLSLAKNKNYSPLAKFESEFQKVYTTQKLWKVPDPGLRKTLRKAINMKIMPDYTKYIEDNNITTKRIAPWELEKMLQELFEG</sequence>
<dbReference type="InterPro" id="IPR004140">
    <property type="entry name" value="Exo70"/>
</dbReference>
<comment type="similarity">
    <text evidence="1 3">Belongs to the EXO70 family.</text>
</comment>
<evidence type="ECO:0000256" key="2">
    <source>
        <dbReference type="ARBA" id="ARBA00022448"/>
    </source>
</evidence>
<keyword evidence="2 3" id="KW-0813">Transport</keyword>
<dbReference type="Pfam" id="PF03081">
    <property type="entry name" value="Exo70_C"/>
    <property type="match status" value="1"/>
</dbReference>
<dbReference type="OrthoDB" id="716634at2759"/>
<evidence type="ECO:0000259" key="4">
    <source>
        <dbReference type="Pfam" id="PF03081"/>
    </source>
</evidence>
<dbReference type="GO" id="GO:0000145">
    <property type="term" value="C:exocyst"/>
    <property type="evidence" value="ECO:0007669"/>
    <property type="project" value="InterPro"/>
</dbReference>
<name>A0A835B632_9POAL</name>
<dbReference type="EMBL" id="JACEFO010002059">
    <property type="protein sequence ID" value="KAF8686870.1"/>
    <property type="molecule type" value="Genomic_DNA"/>
</dbReference>
<keyword evidence="3" id="KW-0268">Exocytosis</keyword>
<dbReference type="Proteomes" id="UP000636709">
    <property type="component" value="Unassembled WGS sequence"/>
</dbReference>
<protein>
    <recommendedName>
        <fullName evidence="3">Exocyst subunit Exo70 family protein</fullName>
    </recommendedName>
</protein>
<feature type="domain" description="Exocyst complex subunit Exo70 C-terminal" evidence="4">
    <location>
        <begin position="77"/>
        <end position="466"/>
    </location>
</feature>
<dbReference type="InterPro" id="IPR046364">
    <property type="entry name" value="Exo70_C"/>
</dbReference>
<dbReference type="SUPFAM" id="SSF74788">
    <property type="entry name" value="Cullin repeat-like"/>
    <property type="match status" value="1"/>
</dbReference>
<dbReference type="PANTHER" id="PTHR12542">
    <property type="entry name" value="EXOCYST COMPLEX PROTEIN EXO70"/>
    <property type="match status" value="1"/>
</dbReference>
<dbReference type="Gene3D" id="1.20.1280.170">
    <property type="entry name" value="Exocyst complex component Exo70"/>
    <property type="match status" value="1"/>
</dbReference>
<evidence type="ECO:0000313" key="6">
    <source>
        <dbReference type="Proteomes" id="UP000636709"/>
    </source>
</evidence>
<accession>A0A835B632</accession>
<gene>
    <name evidence="5" type="ORF">HU200_043375</name>
</gene>
<comment type="function">
    <text evidence="3">Component of the exocyst complex.</text>
</comment>